<dbReference type="EMBL" id="UZAH01035647">
    <property type="protein sequence ID" value="VDP41898.1"/>
    <property type="molecule type" value="Genomic_DNA"/>
</dbReference>
<feature type="region of interest" description="Disordered" evidence="1">
    <location>
        <begin position="65"/>
        <end position="93"/>
    </location>
</feature>
<dbReference type="AlphaFoldDB" id="A0A183GML7"/>
<reference evidence="4" key="2">
    <citation type="submission" date="2019-09" db="UniProtKB">
        <authorList>
            <consortium name="WormBaseParasite"/>
        </authorList>
    </citation>
    <scope>IDENTIFICATION</scope>
</reference>
<organism evidence="3 4">
    <name type="scientific">Heligmosomoides polygyrus</name>
    <name type="common">Parasitic roundworm</name>
    <dbReference type="NCBI Taxonomy" id="6339"/>
    <lineage>
        <taxon>Eukaryota</taxon>
        <taxon>Metazoa</taxon>
        <taxon>Ecdysozoa</taxon>
        <taxon>Nematoda</taxon>
        <taxon>Chromadorea</taxon>
        <taxon>Rhabditida</taxon>
        <taxon>Rhabditina</taxon>
        <taxon>Rhabditomorpha</taxon>
        <taxon>Strongyloidea</taxon>
        <taxon>Heligmosomidae</taxon>
        <taxon>Heligmosomoides</taxon>
    </lineage>
</organism>
<accession>A0A3P8E5U8</accession>
<gene>
    <name evidence="2" type="ORF">HPBE_LOCUS23936</name>
</gene>
<reference evidence="2 3" key="1">
    <citation type="submission" date="2018-11" db="EMBL/GenBank/DDBJ databases">
        <authorList>
            <consortium name="Pathogen Informatics"/>
        </authorList>
    </citation>
    <scope>NUCLEOTIDE SEQUENCE [LARGE SCALE GENOMIC DNA]</scope>
</reference>
<evidence type="ECO:0000313" key="3">
    <source>
        <dbReference type="Proteomes" id="UP000050761"/>
    </source>
</evidence>
<evidence type="ECO:0000313" key="4">
    <source>
        <dbReference type="WBParaSite" id="HPBE_0002393701-mRNA-1"/>
    </source>
</evidence>
<accession>A0A183GML7</accession>
<proteinExistence type="predicted"/>
<dbReference type="Proteomes" id="UP000050761">
    <property type="component" value="Unassembled WGS sequence"/>
</dbReference>
<evidence type="ECO:0000256" key="1">
    <source>
        <dbReference type="SAM" id="MobiDB-lite"/>
    </source>
</evidence>
<name>A0A183GML7_HELPZ</name>
<dbReference type="WBParaSite" id="HPBE_0002393701-mRNA-1">
    <property type="protein sequence ID" value="HPBE_0002393701-mRNA-1"/>
    <property type="gene ID" value="HPBE_0002393701"/>
</dbReference>
<keyword evidence="3" id="KW-1185">Reference proteome</keyword>
<sequence length="93" mass="10354">MPNFEVADPEANVRASDQFNWNSGYADGTRNRALLKRKIPSNEDFSLQVAKSILNRIPAVSTECSDEVEKPPRSDERYWSGTGCCSSGPMEVE</sequence>
<protein>
    <submittedName>
        <fullName evidence="2 4">Uncharacterized protein</fullName>
    </submittedName>
</protein>
<feature type="compositionally biased region" description="Basic and acidic residues" evidence="1">
    <location>
        <begin position="67"/>
        <end position="78"/>
    </location>
</feature>
<evidence type="ECO:0000313" key="2">
    <source>
        <dbReference type="EMBL" id="VDP41898.1"/>
    </source>
</evidence>